<name>A0A9D4LTX0_DREPO</name>
<dbReference type="EMBL" id="JAIWYP010000002">
    <property type="protein sequence ID" value="KAH3862811.1"/>
    <property type="molecule type" value="Genomic_DNA"/>
</dbReference>
<evidence type="ECO:0000313" key="1">
    <source>
        <dbReference type="EMBL" id="KAH3862811.1"/>
    </source>
</evidence>
<evidence type="ECO:0000313" key="2">
    <source>
        <dbReference type="Proteomes" id="UP000828390"/>
    </source>
</evidence>
<keyword evidence="2" id="KW-1185">Reference proteome</keyword>
<comment type="caution">
    <text evidence="1">The sequence shown here is derived from an EMBL/GenBank/DDBJ whole genome shotgun (WGS) entry which is preliminary data.</text>
</comment>
<protein>
    <submittedName>
        <fullName evidence="1">Uncharacterized protein</fullName>
    </submittedName>
</protein>
<organism evidence="1 2">
    <name type="scientific">Dreissena polymorpha</name>
    <name type="common">Zebra mussel</name>
    <name type="synonym">Mytilus polymorpha</name>
    <dbReference type="NCBI Taxonomy" id="45954"/>
    <lineage>
        <taxon>Eukaryota</taxon>
        <taxon>Metazoa</taxon>
        <taxon>Spiralia</taxon>
        <taxon>Lophotrochozoa</taxon>
        <taxon>Mollusca</taxon>
        <taxon>Bivalvia</taxon>
        <taxon>Autobranchia</taxon>
        <taxon>Heteroconchia</taxon>
        <taxon>Euheterodonta</taxon>
        <taxon>Imparidentia</taxon>
        <taxon>Neoheterodontei</taxon>
        <taxon>Myida</taxon>
        <taxon>Dreissenoidea</taxon>
        <taxon>Dreissenidae</taxon>
        <taxon>Dreissena</taxon>
    </lineage>
</organism>
<accession>A0A9D4LTX0</accession>
<gene>
    <name evidence="1" type="ORF">DPMN_025786</name>
</gene>
<reference evidence="1" key="1">
    <citation type="journal article" date="2019" name="bioRxiv">
        <title>The Genome of the Zebra Mussel, Dreissena polymorpha: A Resource for Invasive Species Research.</title>
        <authorList>
            <person name="McCartney M.A."/>
            <person name="Auch B."/>
            <person name="Kono T."/>
            <person name="Mallez S."/>
            <person name="Zhang Y."/>
            <person name="Obille A."/>
            <person name="Becker A."/>
            <person name="Abrahante J.E."/>
            <person name="Garbe J."/>
            <person name="Badalamenti J.P."/>
            <person name="Herman A."/>
            <person name="Mangelson H."/>
            <person name="Liachko I."/>
            <person name="Sullivan S."/>
            <person name="Sone E.D."/>
            <person name="Koren S."/>
            <person name="Silverstein K.A.T."/>
            <person name="Beckman K.B."/>
            <person name="Gohl D.M."/>
        </authorList>
    </citation>
    <scope>NUCLEOTIDE SEQUENCE</scope>
    <source>
        <strain evidence="1">Duluth1</strain>
        <tissue evidence="1">Whole animal</tissue>
    </source>
</reference>
<dbReference type="Proteomes" id="UP000828390">
    <property type="component" value="Unassembled WGS sequence"/>
</dbReference>
<dbReference type="AlphaFoldDB" id="A0A9D4LTX0"/>
<reference evidence="1" key="2">
    <citation type="submission" date="2020-11" db="EMBL/GenBank/DDBJ databases">
        <authorList>
            <person name="McCartney M.A."/>
            <person name="Auch B."/>
            <person name="Kono T."/>
            <person name="Mallez S."/>
            <person name="Becker A."/>
            <person name="Gohl D.M."/>
            <person name="Silverstein K.A.T."/>
            <person name="Koren S."/>
            <person name="Bechman K.B."/>
            <person name="Herman A."/>
            <person name="Abrahante J.E."/>
            <person name="Garbe J."/>
        </authorList>
    </citation>
    <scope>NUCLEOTIDE SEQUENCE</scope>
    <source>
        <strain evidence="1">Duluth1</strain>
        <tissue evidence="1">Whole animal</tissue>
    </source>
</reference>
<proteinExistence type="predicted"/>
<sequence>MRLGFVVSTRLPAVCRARTPLPWLTTLKNALADAGERIENERVENFGAIGSCKRNNIS</sequence>